<comment type="caution">
    <text evidence="1">The sequence shown here is derived from an EMBL/GenBank/DDBJ whole genome shotgun (WGS) entry which is preliminary data.</text>
</comment>
<protein>
    <recommendedName>
        <fullName evidence="3">F-box domain-containing protein</fullName>
    </recommendedName>
</protein>
<gene>
    <name evidence="1" type="ORF">B0H66DRAFT_600158</name>
</gene>
<evidence type="ECO:0000313" key="2">
    <source>
        <dbReference type="Proteomes" id="UP001283341"/>
    </source>
</evidence>
<dbReference type="CDD" id="cd09917">
    <property type="entry name" value="F-box_SF"/>
    <property type="match status" value="1"/>
</dbReference>
<proteinExistence type="predicted"/>
<evidence type="ECO:0008006" key="3">
    <source>
        <dbReference type="Google" id="ProtNLM"/>
    </source>
</evidence>
<keyword evidence="2" id="KW-1185">Reference proteome</keyword>
<accession>A0AAE0IJE2</accession>
<dbReference type="Proteomes" id="UP001283341">
    <property type="component" value="Unassembled WGS sequence"/>
</dbReference>
<name>A0AAE0IJE2_9PEZI</name>
<organism evidence="1 2">
    <name type="scientific">Apodospora peruviana</name>
    <dbReference type="NCBI Taxonomy" id="516989"/>
    <lineage>
        <taxon>Eukaryota</taxon>
        <taxon>Fungi</taxon>
        <taxon>Dikarya</taxon>
        <taxon>Ascomycota</taxon>
        <taxon>Pezizomycotina</taxon>
        <taxon>Sordariomycetes</taxon>
        <taxon>Sordariomycetidae</taxon>
        <taxon>Sordariales</taxon>
        <taxon>Lasiosphaeriaceae</taxon>
        <taxon>Apodospora</taxon>
    </lineage>
</organism>
<dbReference type="AlphaFoldDB" id="A0AAE0IJE2"/>
<reference evidence="1" key="1">
    <citation type="journal article" date="2023" name="Mol. Phylogenet. Evol.">
        <title>Genome-scale phylogeny and comparative genomics of the fungal order Sordariales.</title>
        <authorList>
            <person name="Hensen N."/>
            <person name="Bonometti L."/>
            <person name="Westerberg I."/>
            <person name="Brannstrom I.O."/>
            <person name="Guillou S."/>
            <person name="Cros-Aarteil S."/>
            <person name="Calhoun S."/>
            <person name="Haridas S."/>
            <person name="Kuo A."/>
            <person name="Mondo S."/>
            <person name="Pangilinan J."/>
            <person name="Riley R."/>
            <person name="LaButti K."/>
            <person name="Andreopoulos B."/>
            <person name="Lipzen A."/>
            <person name="Chen C."/>
            <person name="Yan M."/>
            <person name="Daum C."/>
            <person name="Ng V."/>
            <person name="Clum A."/>
            <person name="Steindorff A."/>
            <person name="Ohm R.A."/>
            <person name="Martin F."/>
            <person name="Silar P."/>
            <person name="Natvig D.O."/>
            <person name="Lalanne C."/>
            <person name="Gautier V."/>
            <person name="Ament-Velasquez S.L."/>
            <person name="Kruys A."/>
            <person name="Hutchinson M.I."/>
            <person name="Powell A.J."/>
            <person name="Barry K."/>
            <person name="Miller A.N."/>
            <person name="Grigoriev I.V."/>
            <person name="Debuchy R."/>
            <person name="Gladieux P."/>
            <person name="Hiltunen Thoren M."/>
            <person name="Johannesson H."/>
        </authorList>
    </citation>
    <scope>NUCLEOTIDE SEQUENCE</scope>
    <source>
        <strain evidence="1">CBS 118394</strain>
    </source>
</reference>
<reference evidence="1" key="2">
    <citation type="submission" date="2023-06" db="EMBL/GenBank/DDBJ databases">
        <authorList>
            <consortium name="Lawrence Berkeley National Laboratory"/>
            <person name="Haridas S."/>
            <person name="Hensen N."/>
            <person name="Bonometti L."/>
            <person name="Westerberg I."/>
            <person name="Brannstrom I.O."/>
            <person name="Guillou S."/>
            <person name="Cros-Aarteil S."/>
            <person name="Calhoun S."/>
            <person name="Kuo A."/>
            <person name="Mondo S."/>
            <person name="Pangilinan J."/>
            <person name="Riley R."/>
            <person name="Labutti K."/>
            <person name="Andreopoulos B."/>
            <person name="Lipzen A."/>
            <person name="Chen C."/>
            <person name="Yanf M."/>
            <person name="Daum C."/>
            <person name="Ng V."/>
            <person name="Clum A."/>
            <person name="Steindorff A."/>
            <person name="Ohm R."/>
            <person name="Martin F."/>
            <person name="Silar P."/>
            <person name="Natvig D."/>
            <person name="Lalanne C."/>
            <person name="Gautier V."/>
            <person name="Ament-Velasquez S.L."/>
            <person name="Kruys A."/>
            <person name="Hutchinson M.I."/>
            <person name="Powell A.J."/>
            <person name="Barry K."/>
            <person name="Miller A.N."/>
            <person name="Grigoriev I.V."/>
            <person name="Debuchy R."/>
            <person name="Gladieux P."/>
            <person name="Thoren M.H."/>
            <person name="Johannesson H."/>
        </authorList>
    </citation>
    <scope>NUCLEOTIDE SEQUENCE</scope>
    <source>
        <strain evidence="1">CBS 118394</strain>
    </source>
</reference>
<evidence type="ECO:0000313" key="1">
    <source>
        <dbReference type="EMBL" id="KAK3326025.1"/>
    </source>
</evidence>
<sequence>MSATTPRNRVYDSYYDEYLIRPQTHPEPAMPTCLPFLATSSNDSNGFCNLPTEVKFLIVDDNLDPDDMICLAMTCHAFFGVCNVALENVGVEFDPMRYACTSGDAGLARRALEFGMPVNRLFEQTSLGPIAQNIEGHLSPELVGLIMEYKPNLRTLNRTSTEGHTPLQLVLLHAIGHRQQGPMTWTVGSPRKDVEAAAAEIAYRLDRMPYNASPFILALTLYPHAPEHVLLVLNLLLENMEKNLDPTKHNEIPVRRGTFGPLSDEALRPEPSPYRTRVSRWHIPRLPPTQGPASYRVPEFPQVYQQVLERVAVLRPSLDPALRLVRLMEVHRTDIKMGTVPQRGSLGLVGKTYLAIITCIGQ</sequence>
<dbReference type="EMBL" id="JAUEDM010000002">
    <property type="protein sequence ID" value="KAK3326025.1"/>
    <property type="molecule type" value="Genomic_DNA"/>
</dbReference>